<dbReference type="GO" id="GO:1990904">
    <property type="term" value="C:ribonucleoprotein complex"/>
    <property type="evidence" value="ECO:0007669"/>
    <property type="project" value="InterPro"/>
</dbReference>
<dbReference type="PROSITE" id="PS50961">
    <property type="entry name" value="HTH_LA"/>
    <property type="match status" value="1"/>
</dbReference>
<protein>
    <submittedName>
        <fullName evidence="8">LA-related protein 6-like</fullName>
    </submittedName>
</protein>
<dbReference type="FunFam" id="1.10.10.10:FF:000158">
    <property type="entry name" value="La ribonucleoprotein domain family member 7"/>
    <property type="match status" value="1"/>
</dbReference>
<dbReference type="CDD" id="cd08033">
    <property type="entry name" value="LARP_6"/>
    <property type="match status" value="1"/>
</dbReference>
<feature type="compositionally biased region" description="Basic residues" evidence="5">
    <location>
        <begin position="408"/>
        <end position="417"/>
    </location>
</feature>
<dbReference type="GO" id="GO:0003729">
    <property type="term" value="F:mRNA binding"/>
    <property type="evidence" value="ECO:0007669"/>
    <property type="project" value="TreeGrafter"/>
</dbReference>
<dbReference type="SMART" id="SM00715">
    <property type="entry name" value="LA"/>
    <property type="match status" value="1"/>
</dbReference>
<feature type="region of interest" description="Disordered" evidence="5">
    <location>
        <begin position="306"/>
        <end position="527"/>
    </location>
</feature>
<proteinExistence type="predicted"/>
<keyword evidence="3" id="KW-0539">Nucleus</keyword>
<feature type="compositionally biased region" description="Basic residues" evidence="5">
    <location>
        <begin position="341"/>
        <end position="352"/>
    </location>
</feature>
<reference evidence="8 9" key="1">
    <citation type="journal article" date="2021" name="Elife">
        <title>Chloroplast acquisition without the gene transfer in kleptoplastic sea slugs, Plakobranchus ocellatus.</title>
        <authorList>
            <person name="Maeda T."/>
            <person name="Takahashi S."/>
            <person name="Yoshida T."/>
            <person name="Shimamura S."/>
            <person name="Takaki Y."/>
            <person name="Nagai Y."/>
            <person name="Toyoda A."/>
            <person name="Suzuki Y."/>
            <person name="Arimoto A."/>
            <person name="Ishii H."/>
            <person name="Satoh N."/>
            <person name="Nishiyama T."/>
            <person name="Hasebe M."/>
            <person name="Maruyama T."/>
            <person name="Minagawa J."/>
            <person name="Obokata J."/>
            <person name="Shigenobu S."/>
        </authorList>
    </citation>
    <scope>NUCLEOTIDE SEQUENCE [LARGE SCALE GENOMIC DNA]</scope>
</reference>
<dbReference type="Pfam" id="PF05383">
    <property type="entry name" value="La"/>
    <property type="match status" value="1"/>
</dbReference>
<dbReference type="InterPro" id="IPR024642">
    <property type="entry name" value="SUZ-C"/>
</dbReference>
<sequence>MSNNAGVPVPVVVEPGDIVSTIVEDVSHQQTSANAEIGQTDARDSVLSSDSPAVIIVPPVRVGNLKVNRSNHDTSFCTSEEEGGGHLDYSDEGDGDHSGNNSSIPDLALDIDALIEPPDEDLQKKIVSLVEFYFSDESILKDAFLLKHVRRNRYGFVSIKLITSFKKMKTLTKDYREVAYSLKKSEKLELNDECTKVRRKQPLPDYDETVPSRTVVALNLPLENPTMENMAEIFSKCGSVNNFRILRPGCSVPSDLHKFASKHPELGSTMCAVVAFEHYDQAKMACEMLTNNDDWRKGMRVVPLMVHKKREDKDKKEKRDKKKNEKEEDISPEECPADDKKRRRRGGRKKKTRVDELANDSSCYSSGSEGDSPSKPQISSPKFKSGDHLSPNVMLSRGSRHSPVGSPRNKRPGHHGKSPLADANSGLSPRSSPETVRRGIDSSGGDSTPSSPWVQRRLRVAQEKITSGSPGGSPLLGRRNPDGSFIPGSTPRMLDMTNVLRQPKGPDDTKGFYGGIGRGKPRSSTIS</sequence>
<evidence type="ECO:0000256" key="5">
    <source>
        <dbReference type="SAM" id="MobiDB-lite"/>
    </source>
</evidence>
<evidence type="ECO:0000256" key="3">
    <source>
        <dbReference type="ARBA" id="ARBA00023242"/>
    </source>
</evidence>
<feature type="domain" description="SUZ-C" evidence="7">
    <location>
        <begin position="470"/>
        <end position="516"/>
    </location>
</feature>
<dbReference type="PANTHER" id="PTHR22792:SF140">
    <property type="entry name" value="ACHILLES, ISOFORM A"/>
    <property type="match status" value="1"/>
</dbReference>
<dbReference type="Pfam" id="PF12901">
    <property type="entry name" value="SUZ-C"/>
    <property type="match status" value="1"/>
</dbReference>
<keyword evidence="2 4" id="KW-0694">RNA-binding</keyword>
<dbReference type="InterPro" id="IPR045180">
    <property type="entry name" value="La_dom_prot"/>
</dbReference>
<evidence type="ECO:0000256" key="2">
    <source>
        <dbReference type="ARBA" id="ARBA00022884"/>
    </source>
</evidence>
<dbReference type="GO" id="GO:0005634">
    <property type="term" value="C:nucleus"/>
    <property type="evidence" value="ECO:0007669"/>
    <property type="project" value="UniProtKB-SubCell"/>
</dbReference>
<feature type="compositionally biased region" description="Basic and acidic residues" evidence="5">
    <location>
        <begin position="309"/>
        <end position="326"/>
    </location>
</feature>
<dbReference type="Proteomes" id="UP000735302">
    <property type="component" value="Unassembled WGS sequence"/>
</dbReference>
<dbReference type="AlphaFoldDB" id="A0AAV4B0X9"/>
<dbReference type="GO" id="GO:0006396">
    <property type="term" value="P:RNA processing"/>
    <property type="evidence" value="ECO:0007669"/>
    <property type="project" value="InterPro"/>
</dbReference>
<evidence type="ECO:0000259" key="7">
    <source>
        <dbReference type="PROSITE" id="PS51938"/>
    </source>
</evidence>
<feature type="compositionally biased region" description="Low complexity" evidence="5">
    <location>
        <begin position="360"/>
        <end position="374"/>
    </location>
</feature>
<dbReference type="InterPro" id="IPR036390">
    <property type="entry name" value="WH_DNA-bd_sf"/>
</dbReference>
<comment type="subcellular location">
    <subcellularLocation>
        <location evidence="1">Nucleus</location>
    </subcellularLocation>
</comment>
<accession>A0AAV4B0X9</accession>
<feature type="domain" description="HTH La-type RNA-binding" evidence="6">
    <location>
        <begin position="116"/>
        <end position="207"/>
    </location>
</feature>
<organism evidence="8 9">
    <name type="scientific">Plakobranchus ocellatus</name>
    <dbReference type="NCBI Taxonomy" id="259542"/>
    <lineage>
        <taxon>Eukaryota</taxon>
        <taxon>Metazoa</taxon>
        <taxon>Spiralia</taxon>
        <taxon>Lophotrochozoa</taxon>
        <taxon>Mollusca</taxon>
        <taxon>Gastropoda</taxon>
        <taxon>Heterobranchia</taxon>
        <taxon>Euthyneura</taxon>
        <taxon>Panpulmonata</taxon>
        <taxon>Sacoglossa</taxon>
        <taxon>Placobranchoidea</taxon>
        <taxon>Plakobranchidae</taxon>
        <taxon>Plakobranchus</taxon>
    </lineage>
</organism>
<feature type="compositionally biased region" description="Polar residues" evidence="5">
    <location>
        <begin position="425"/>
        <end position="434"/>
    </location>
</feature>
<dbReference type="InterPro" id="IPR035979">
    <property type="entry name" value="RBD_domain_sf"/>
</dbReference>
<dbReference type="SUPFAM" id="SSF54928">
    <property type="entry name" value="RNA-binding domain, RBD"/>
    <property type="match status" value="1"/>
</dbReference>
<evidence type="ECO:0000256" key="1">
    <source>
        <dbReference type="ARBA" id="ARBA00004123"/>
    </source>
</evidence>
<evidence type="ECO:0000313" key="9">
    <source>
        <dbReference type="Proteomes" id="UP000735302"/>
    </source>
</evidence>
<dbReference type="Gene3D" id="1.10.10.10">
    <property type="entry name" value="Winged helix-like DNA-binding domain superfamily/Winged helix DNA-binding domain"/>
    <property type="match status" value="1"/>
</dbReference>
<dbReference type="PROSITE" id="PS51938">
    <property type="entry name" value="SUZ_C"/>
    <property type="match status" value="1"/>
</dbReference>
<dbReference type="PANTHER" id="PTHR22792">
    <property type="entry name" value="LUPUS LA PROTEIN-RELATED"/>
    <property type="match status" value="1"/>
</dbReference>
<dbReference type="Gene3D" id="3.30.70.330">
    <property type="match status" value="1"/>
</dbReference>
<feature type="compositionally biased region" description="Acidic residues" evidence="5">
    <location>
        <begin position="327"/>
        <end position="336"/>
    </location>
</feature>
<evidence type="ECO:0000313" key="8">
    <source>
        <dbReference type="EMBL" id="GFO13669.1"/>
    </source>
</evidence>
<dbReference type="PRINTS" id="PR00302">
    <property type="entry name" value="LUPUSLA"/>
</dbReference>
<dbReference type="EMBL" id="BLXT01004491">
    <property type="protein sequence ID" value="GFO13669.1"/>
    <property type="molecule type" value="Genomic_DNA"/>
</dbReference>
<feature type="compositionally biased region" description="Low complexity" evidence="5">
    <location>
        <begin position="441"/>
        <end position="452"/>
    </location>
</feature>
<dbReference type="InterPro" id="IPR006630">
    <property type="entry name" value="La_HTH"/>
</dbReference>
<dbReference type="InterPro" id="IPR002344">
    <property type="entry name" value="Lupus_La"/>
</dbReference>
<gene>
    <name evidence="8" type="ORF">PoB_004017400</name>
</gene>
<dbReference type="InterPro" id="IPR036388">
    <property type="entry name" value="WH-like_DNA-bd_sf"/>
</dbReference>
<comment type="caution">
    <text evidence="8">The sequence shown here is derived from an EMBL/GenBank/DDBJ whole genome shotgun (WGS) entry which is preliminary data.</text>
</comment>
<keyword evidence="9" id="KW-1185">Reference proteome</keyword>
<dbReference type="InterPro" id="IPR012677">
    <property type="entry name" value="Nucleotide-bd_a/b_plait_sf"/>
</dbReference>
<dbReference type="SUPFAM" id="SSF46785">
    <property type="entry name" value="Winged helix' DNA-binding domain"/>
    <property type="match status" value="1"/>
</dbReference>
<evidence type="ECO:0000256" key="4">
    <source>
        <dbReference type="PROSITE-ProRule" id="PRU00332"/>
    </source>
</evidence>
<evidence type="ECO:0000259" key="6">
    <source>
        <dbReference type="PROSITE" id="PS50961"/>
    </source>
</evidence>
<name>A0AAV4B0X9_9GAST</name>
<feature type="region of interest" description="Disordered" evidence="5">
    <location>
        <begin position="73"/>
        <end position="102"/>
    </location>
</feature>